<feature type="domain" description="NlpC/P60" evidence="6">
    <location>
        <begin position="27"/>
        <end position="147"/>
    </location>
</feature>
<dbReference type="RefSeq" id="WP_069119579.1">
    <property type="nucleotide sequence ID" value="NZ_CBCPHX010000001.1"/>
</dbReference>
<dbReference type="InterPro" id="IPR038765">
    <property type="entry name" value="Papain-like_cys_pep_sf"/>
</dbReference>
<proteinExistence type="inferred from homology"/>
<evidence type="ECO:0000256" key="3">
    <source>
        <dbReference type="ARBA" id="ARBA00022801"/>
    </source>
</evidence>
<dbReference type="GO" id="GO:0008234">
    <property type="term" value="F:cysteine-type peptidase activity"/>
    <property type="evidence" value="ECO:0007669"/>
    <property type="project" value="UniProtKB-KW"/>
</dbReference>
<dbReference type="Gene3D" id="3.90.1720.10">
    <property type="entry name" value="endopeptidase domain like (from Nostoc punctiforme)"/>
    <property type="match status" value="1"/>
</dbReference>
<dbReference type="SUPFAM" id="SSF54001">
    <property type="entry name" value="Cysteine proteinases"/>
    <property type="match status" value="1"/>
</dbReference>
<sequence>MKRLLSILMLVAFFSSVFPMHEAAAATTKQGKIVSEVKKTIGVKYKMGGTTTKGFDCSGLTQYVYKKSVKTKLPRTSQQQGKVKAKKVNLKQVQPGDLLFYGSEKAAYHVGVYIGQGKMVHAPKPGDRVKVTQTKYYKPSFAKRVVK</sequence>
<evidence type="ECO:0000256" key="4">
    <source>
        <dbReference type="ARBA" id="ARBA00022807"/>
    </source>
</evidence>
<name>A0A1D2KP47_BROTH</name>
<dbReference type="PANTHER" id="PTHR47053:SF1">
    <property type="entry name" value="MUREIN DD-ENDOPEPTIDASE MEPH-RELATED"/>
    <property type="match status" value="1"/>
</dbReference>
<evidence type="ECO:0000256" key="1">
    <source>
        <dbReference type="ARBA" id="ARBA00007074"/>
    </source>
</evidence>
<dbReference type="Proteomes" id="UP000270190">
    <property type="component" value="Unassembled WGS sequence"/>
</dbReference>
<evidence type="ECO:0000313" key="8">
    <source>
        <dbReference type="EMBL" id="SPP28813.1"/>
    </source>
</evidence>
<evidence type="ECO:0000256" key="5">
    <source>
        <dbReference type="SAM" id="SignalP"/>
    </source>
</evidence>
<dbReference type="EMBL" id="CP023483">
    <property type="protein sequence ID" value="ATF24903.1"/>
    <property type="molecule type" value="Genomic_DNA"/>
</dbReference>
<dbReference type="Pfam" id="PF00877">
    <property type="entry name" value="NLPC_P60"/>
    <property type="match status" value="1"/>
</dbReference>
<accession>A0A1D2KP47</accession>
<dbReference type="InterPro" id="IPR000064">
    <property type="entry name" value="NLP_P60_dom"/>
</dbReference>
<keyword evidence="4" id="KW-0788">Thiol protease</keyword>
<dbReference type="GO" id="GO:0006508">
    <property type="term" value="P:proteolysis"/>
    <property type="evidence" value="ECO:0007669"/>
    <property type="project" value="UniProtKB-KW"/>
</dbReference>
<feature type="signal peptide" evidence="5">
    <location>
        <begin position="1"/>
        <end position="25"/>
    </location>
</feature>
<reference evidence="8" key="3">
    <citation type="submission" date="2018-04" db="EMBL/GenBank/DDBJ databases">
        <authorList>
            <person name="Go L.Y."/>
            <person name="Mitchell J.A."/>
        </authorList>
    </citation>
    <scope>NUCLEOTIDE SEQUENCE</scope>
    <source>
        <strain evidence="8">BSAS1 3</strain>
    </source>
</reference>
<comment type="similarity">
    <text evidence="1">Belongs to the peptidase C40 family.</text>
</comment>
<reference evidence="10" key="2">
    <citation type="submission" date="2018-04" db="EMBL/GenBank/DDBJ databases">
        <authorList>
            <person name="Illikoud N."/>
        </authorList>
    </citation>
    <scope>NUCLEOTIDE SEQUENCE [LARGE SCALE GENOMIC DNA]</scope>
</reference>
<protein>
    <submittedName>
        <fullName evidence="8">Putative cell wall-associated hydrolase</fullName>
    </submittedName>
</protein>
<dbReference type="Proteomes" id="UP000243591">
    <property type="component" value="Chromosome"/>
</dbReference>
<dbReference type="InterPro" id="IPR051202">
    <property type="entry name" value="Peptidase_C40"/>
</dbReference>
<feature type="chain" id="PRO_5033268440" evidence="5">
    <location>
        <begin position="26"/>
        <end position="147"/>
    </location>
</feature>
<organism evidence="7 9">
    <name type="scientific">Brochothrix thermosphacta</name>
    <name type="common">Microbacterium thermosphactum</name>
    <dbReference type="NCBI Taxonomy" id="2756"/>
    <lineage>
        <taxon>Bacteria</taxon>
        <taxon>Bacillati</taxon>
        <taxon>Bacillota</taxon>
        <taxon>Bacilli</taxon>
        <taxon>Bacillales</taxon>
        <taxon>Listeriaceae</taxon>
        <taxon>Brochothrix</taxon>
    </lineage>
</organism>
<dbReference type="EMBL" id="OUNC01000023">
    <property type="protein sequence ID" value="SPP28813.1"/>
    <property type="molecule type" value="Genomic_DNA"/>
</dbReference>
<evidence type="ECO:0000313" key="9">
    <source>
        <dbReference type="Proteomes" id="UP000243591"/>
    </source>
</evidence>
<dbReference type="PANTHER" id="PTHR47053">
    <property type="entry name" value="MUREIN DD-ENDOPEPTIDASE MEPH-RELATED"/>
    <property type="match status" value="1"/>
</dbReference>
<dbReference type="KEGG" id="bths:CNY62_00120"/>
<evidence type="ECO:0000313" key="7">
    <source>
        <dbReference type="EMBL" id="ATF24903.1"/>
    </source>
</evidence>
<keyword evidence="2" id="KW-0645">Protease</keyword>
<reference evidence="7 9" key="1">
    <citation type="submission" date="2017-09" db="EMBL/GenBank/DDBJ databases">
        <title>Complete Genome Sequences of Two Strains of the Meat Spoilage Bacterium Brochothrix thermosphacta Isolated from Ground Chicken.</title>
        <authorList>
            <person name="Paoli G.C."/>
            <person name="Wijey C."/>
            <person name="Chen C.-Y."/>
            <person name="Nguyen L."/>
            <person name="Yan X."/>
            <person name="Irwin P.L."/>
        </authorList>
    </citation>
    <scope>NUCLEOTIDE SEQUENCE [LARGE SCALE GENOMIC DNA]</scope>
    <source>
        <strain evidence="7 9">BI</strain>
    </source>
</reference>
<dbReference type="PROSITE" id="PS51935">
    <property type="entry name" value="NLPC_P60"/>
    <property type="match status" value="1"/>
</dbReference>
<gene>
    <name evidence="8" type="ORF">BTBSAS_30131</name>
    <name evidence="7" type="ORF">CNY62_00120</name>
</gene>
<dbReference type="STRING" id="2756.BFR44_03220"/>
<evidence type="ECO:0000313" key="10">
    <source>
        <dbReference type="Proteomes" id="UP000270190"/>
    </source>
</evidence>
<keyword evidence="3 8" id="KW-0378">Hydrolase</keyword>
<keyword evidence="5" id="KW-0732">Signal</keyword>
<evidence type="ECO:0000256" key="2">
    <source>
        <dbReference type="ARBA" id="ARBA00022670"/>
    </source>
</evidence>
<dbReference type="AlphaFoldDB" id="A0A1D2KP47"/>
<keyword evidence="9" id="KW-1185">Reference proteome</keyword>
<evidence type="ECO:0000259" key="6">
    <source>
        <dbReference type="PROSITE" id="PS51935"/>
    </source>
</evidence>
<dbReference type="GeneID" id="66536027"/>
<dbReference type="OrthoDB" id="9813368at2"/>